<proteinExistence type="predicted"/>
<organism evidence="1">
    <name type="scientific">Pseudomonas phage Cygsa01</name>
    <dbReference type="NCBI Taxonomy" id="3138529"/>
    <lineage>
        <taxon>Viruses</taxon>
    </lineage>
</organism>
<evidence type="ECO:0000313" key="1">
    <source>
        <dbReference type="EMBL" id="XAI71095.1"/>
    </source>
</evidence>
<reference evidence="1" key="1">
    <citation type="journal article" date="2024" name="J. Gen. Virol.">
        <title>Novel phages of Pseudomonas syringae unveil numerous potential auxiliary metabolic genes.</title>
        <authorList>
            <person name="Feltin C."/>
            <person name="Garneau J.R."/>
            <person name="Morris C.E."/>
            <person name="Berard A."/>
            <person name="Torres-Barcelo C."/>
        </authorList>
    </citation>
    <scope>NUCLEOTIDE SEQUENCE</scope>
</reference>
<accession>A0AAU6W448</accession>
<sequence length="98" mass="11765">MAYELHMWPYWRDQFCAPVDALEAYYEELLKEDTQESQDLRVATSNIRNARRARDSFRNEEPHNPKLEWETQHIITINNAAIDSIMKELDEKHPFVED</sequence>
<dbReference type="EMBL" id="PP179332">
    <property type="protein sequence ID" value="XAI71095.1"/>
    <property type="molecule type" value="Genomic_DNA"/>
</dbReference>
<name>A0AAU6W448_9VIRU</name>
<gene>
    <name evidence="1" type="ORF">Cygsa01_00049</name>
</gene>
<protein>
    <submittedName>
        <fullName evidence="1">Uncharacterized protein</fullName>
    </submittedName>
</protein>